<evidence type="ECO:0000256" key="1">
    <source>
        <dbReference type="SAM" id="Phobius"/>
    </source>
</evidence>
<dbReference type="EMBL" id="CP002063">
    <property type="protein sequence ID" value="ADJ16724.1"/>
    <property type="molecule type" value="Genomic_DNA"/>
</dbReference>
<evidence type="ECO:0000313" key="5">
    <source>
        <dbReference type="Proteomes" id="UP000011645"/>
    </source>
</evidence>
<feature type="transmembrane region" description="Helical" evidence="1">
    <location>
        <begin position="12"/>
        <end position="37"/>
    </location>
</feature>
<evidence type="ECO:0000313" key="2">
    <source>
        <dbReference type="EMBL" id="ADJ16724.1"/>
    </source>
</evidence>
<dbReference type="OrthoDB" id="350998at2157"/>
<dbReference type="RefSeq" id="WP_008414150.1">
    <property type="nucleotide sequence ID" value="NC_014298.1"/>
</dbReference>
<keyword evidence="1" id="KW-1133">Transmembrane helix</keyword>
<evidence type="ECO:0000313" key="4">
    <source>
        <dbReference type="Proteomes" id="UP000000390"/>
    </source>
</evidence>
<proteinExistence type="predicted"/>
<keyword evidence="1" id="KW-0812">Transmembrane</keyword>
<dbReference type="HOGENOM" id="CLU_175271_0_0_2"/>
<reference evidence="2 4" key="1">
    <citation type="journal article" date="2010" name="J. Bacteriol.">
        <title>Complete genome sequence of Halalkalicoccus jeotgali B3(T), an extremely halophilic archaeon.</title>
        <authorList>
            <person name="Roh S.W."/>
            <person name="Nam Y.D."/>
            <person name="Nam S.H."/>
            <person name="Choi S.H."/>
            <person name="Park H.S."/>
            <person name="Bae J.W."/>
        </authorList>
    </citation>
    <scope>NUCLEOTIDE SEQUENCE [LARGE SCALE GENOMIC DNA]</scope>
    <source>
        <strain evidence="2">B3</strain>
        <strain evidence="4">DSM 18796 / CECT 7217 / JCM 14584 / KCTC 4019 / B3</strain>
        <plasmid evidence="4">1</plasmid>
    </source>
</reference>
<feature type="transmembrane region" description="Helical" evidence="1">
    <location>
        <begin position="43"/>
        <end position="62"/>
    </location>
</feature>
<dbReference type="EMBL" id="AOHV01000008">
    <property type="protein sequence ID" value="ELY40857.1"/>
    <property type="molecule type" value="Genomic_DNA"/>
</dbReference>
<keyword evidence="1" id="KW-0472">Membrane</keyword>
<accession>D8JBS1</accession>
<sequence>MATVNVIGGVRYGLDLIIYIFVIGLATGLGLLLGIAIGGVDNMVFSLVGGLIALASFLAFYAGMMGILYKVIADGVTVGIEAVNEPSETRTPPRPK</sequence>
<dbReference type="AlphaFoldDB" id="D8JBS1"/>
<geneLocation type="plasmid" evidence="2 4">
    <name>1</name>
</geneLocation>
<evidence type="ECO:0000313" key="3">
    <source>
        <dbReference type="EMBL" id="ELY40857.1"/>
    </source>
</evidence>
<dbReference type="GeneID" id="9421170"/>
<dbReference type="Proteomes" id="UP000011645">
    <property type="component" value="Unassembled WGS sequence"/>
</dbReference>
<reference evidence="3 5" key="2">
    <citation type="journal article" date="2014" name="PLoS Genet.">
        <title>Phylogenetically driven sequencing of extremely halophilic archaea reveals strategies for static and dynamic osmo-response.</title>
        <authorList>
            <person name="Becker E.A."/>
            <person name="Seitzer P.M."/>
            <person name="Tritt A."/>
            <person name="Larsen D."/>
            <person name="Krusor M."/>
            <person name="Yao A.I."/>
            <person name="Wu D."/>
            <person name="Madern D."/>
            <person name="Eisen J.A."/>
            <person name="Darling A.E."/>
            <person name="Facciotti M.T."/>
        </authorList>
    </citation>
    <scope>NUCLEOTIDE SEQUENCE [LARGE SCALE GENOMIC DNA]</scope>
    <source>
        <strain evidence="3">B3</strain>
        <strain evidence="5">DSM 18796 / CECT 7217 / JCM 14584 / KCTC 4019 / B3</strain>
    </source>
</reference>
<organism evidence="2 4">
    <name type="scientific">Halalkalicoccus jeotgali (strain DSM 18796 / CECT 7217 / JCM 14584 / KCTC 4019 / B3)</name>
    <dbReference type="NCBI Taxonomy" id="795797"/>
    <lineage>
        <taxon>Archaea</taxon>
        <taxon>Methanobacteriati</taxon>
        <taxon>Methanobacteriota</taxon>
        <taxon>Stenosarchaea group</taxon>
        <taxon>Halobacteria</taxon>
        <taxon>Halobacteriales</taxon>
        <taxon>Halococcaceae</taxon>
        <taxon>Halalkalicoccus</taxon>
    </lineage>
</organism>
<gene>
    <name evidence="2" type="ordered locus">HacjB3_16871</name>
    <name evidence="3" type="ORF">C497_02202</name>
</gene>
<dbReference type="eggNOG" id="arCOG09397">
    <property type="taxonomic scope" value="Archaea"/>
</dbReference>
<keyword evidence="2" id="KW-0614">Plasmid</keyword>
<protein>
    <submittedName>
        <fullName evidence="2">Uncharacterized protein</fullName>
    </submittedName>
</protein>
<name>D8JBS1_HALJB</name>
<dbReference type="KEGG" id="hje:HacjB3_16871"/>
<dbReference type="Proteomes" id="UP000000390">
    <property type="component" value="Plasmid 1"/>
</dbReference>
<keyword evidence="5" id="KW-1185">Reference proteome</keyword>